<dbReference type="PROSITE" id="PS51007">
    <property type="entry name" value="CYTC"/>
    <property type="match status" value="1"/>
</dbReference>
<feature type="binding site" description="axial binding residue" evidence="5">
    <location>
        <position position="194"/>
    </location>
    <ligand>
        <name>heme c</name>
        <dbReference type="ChEBI" id="CHEBI:61717"/>
        <label>2</label>
    </ligand>
    <ligandPart>
        <name>Fe</name>
        <dbReference type="ChEBI" id="CHEBI:18248"/>
    </ligandPart>
</feature>
<dbReference type="InterPro" id="IPR050597">
    <property type="entry name" value="Cytochrome_c_Oxidase_Subunit"/>
</dbReference>
<dbReference type="Gene3D" id="1.10.760.10">
    <property type="entry name" value="Cytochrome c-like domain"/>
    <property type="match status" value="2"/>
</dbReference>
<dbReference type="AlphaFoldDB" id="A0A167IZJ5"/>
<evidence type="ECO:0000313" key="8">
    <source>
        <dbReference type="EMBL" id="AOW11911.1"/>
    </source>
</evidence>
<dbReference type="InterPro" id="IPR036909">
    <property type="entry name" value="Cyt_c-like_dom_sf"/>
</dbReference>
<dbReference type="GO" id="GO:0009055">
    <property type="term" value="F:electron transfer activity"/>
    <property type="evidence" value="ECO:0007669"/>
    <property type="project" value="InterPro"/>
</dbReference>
<feature type="chain" id="PRO_5044549662" evidence="6">
    <location>
        <begin position="28"/>
        <end position="244"/>
    </location>
</feature>
<keyword evidence="10" id="KW-1185">Reference proteome</keyword>
<feature type="binding site" description="covalent" evidence="4">
    <location>
        <position position="46"/>
    </location>
    <ligand>
        <name>heme c</name>
        <dbReference type="ChEBI" id="CHEBI:61717"/>
        <label>1</label>
    </ligand>
</feature>
<protein>
    <submittedName>
        <fullName evidence="8">Cytochrome C</fullName>
    </submittedName>
</protein>
<feature type="binding site" description="covalent" evidence="4">
    <location>
        <position position="151"/>
    </location>
    <ligand>
        <name>heme c</name>
        <dbReference type="ChEBI" id="CHEBI:61717"/>
        <label>2</label>
    </ligand>
</feature>
<keyword evidence="2 5" id="KW-0479">Metal-binding</keyword>
<dbReference type="PANTHER" id="PTHR33751">
    <property type="entry name" value="CBB3-TYPE CYTOCHROME C OXIDASE SUBUNIT FIXP"/>
    <property type="match status" value="1"/>
</dbReference>
<comment type="PTM">
    <text evidence="4">Binds 2 heme c groups covalently per subunit.</text>
</comment>
<dbReference type="KEGG" id="hyl:LPB072_02535"/>
<dbReference type="GO" id="GO:0020037">
    <property type="term" value="F:heme binding"/>
    <property type="evidence" value="ECO:0007669"/>
    <property type="project" value="InterPro"/>
</dbReference>
<keyword evidence="1 4" id="KW-0349">Heme</keyword>
<dbReference type="PANTHER" id="PTHR33751:SF11">
    <property type="entry name" value="BLL4483 PROTEIN"/>
    <property type="match status" value="1"/>
</dbReference>
<keyword evidence="3 5" id="KW-0408">Iron</keyword>
<organism evidence="8 11">
    <name type="scientific">Hydrogenophaga crassostreae</name>
    <dbReference type="NCBI Taxonomy" id="1763535"/>
    <lineage>
        <taxon>Bacteria</taxon>
        <taxon>Pseudomonadati</taxon>
        <taxon>Pseudomonadota</taxon>
        <taxon>Betaproteobacteria</taxon>
        <taxon>Burkholderiales</taxon>
        <taxon>Comamonadaceae</taxon>
        <taxon>Hydrogenophaga</taxon>
    </lineage>
</organism>
<name>A0A167IZJ5_9BURK</name>
<feature type="binding site" description="covalent" evidence="4">
    <location>
        <position position="49"/>
    </location>
    <ligand>
        <name>heme c</name>
        <dbReference type="ChEBI" id="CHEBI:61717"/>
        <label>1</label>
    </ligand>
</feature>
<dbReference type="GO" id="GO:0005506">
    <property type="term" value="F:iron ion binding"/>
    <property type="evidence" value="ECO:0007669"/>
    <property type="project" value="InterPro"/>
</dbReference>
<dbReference type="OrthoDB" id="9773456at2"/>
<feature type="signal peptide" evidence="6">
    <location>
        <begin position="1"/>
        <end position="27"/>
    </location>
</feature>
<gene>
    <name evidence="8" type="ORF">LPB072_02535</name>
    <name evidence="9" type="ORF">LPB72_02260</name>
</gene>
<reference evidence="8 11" key="2">
    <citation type="submission" date="2016-10" db="EMBL/GenBank/DDBJ databases">
        <title>Hydorgenophaga sp. LPB0072 isolated from gastropod.</title>
        <authorList>
            <person name="Kim E."/>
            <person name="Yi H."/>
        </authorList>
    </citation>
    <scope>NUCLEOTIDE SEQUENCE [LARGE SCALE GENOMIC DNA]</scope>
    <source>
        <strain evidence="8 11">LPB0072</strain>
    </source>
</reference>
<dbReference type="EMBL" id="CP017476">
    <property type="protein sequence ID" value="AOW11911.1"/>
    <property type="molecule type" value="Genomic_DNA"/>
</dbReference>
<dbReference type="EMBL" id="LVWD01000002">
    <property type="protein sequence ID" value="OAD43859.1"/>
    <property type="molecule type" value="Genomic_DNA"/>
</dbReference>
<evidence type="ECO:0000256" key="3">
    <source>
        <dbReference type="ARBA" id="ARBA00023004"/>
    </source>
</evidence>
<evidence type="ECO:0000256" key="1">
    <source>
        <dbReference type="ARBA" id="ARBA00022617"/>
    </source>
</evidence>
<dbReference type="GO" id="GO:0042597">
    <property type="term" value="C:periplasmic space"/>
    <property type="evidence" value="ECO:0007669"/>
    <property type="project" value="InterPro"/>
</dbReference>
<evidence type="ECO:0000256" key="2">
    <source>
        <dbReference type="ARBA" id="ARBA00022723"/>
    </source>
</evidence>
<dbReference type="InterPro" id="IPR024167">
    <property type="entry name" value="Cytochrome_c4-like"/>
</dbReference>
<feature type="binding site" description="axial binding residue" evidence="5">
    <location>
        <position position="90"/>
    </location>
    <ligand>
        <name>heme c</name>
        <dbReference type="ChEBI" id="CHEBI:61717"/>
        <label>1</label>
    </ligand>
    <ligandPart>
        <name>Fe</name>
        <dbReference type="ChEBI" id="CHEBI:18248"/>
    </ligandPart>
</feature>
<dbReference type="STRING" id="1763535.LPB072_02535"/>
<keyword evidence="6" id="KW-0732">Signal</keyword>
<evidence type="ECO:0000256" key="5">
    <source>
        <dbReference type="PIRSR" id="PIRSR000005-2"/>
    </source>
</evidence>
<evidence type="ECO:0000313" key="9">
    <source>
        <dbReference type="EMBL" id="OAD43859.1"/>
    </source>
</evidence>
<evidence type="ECO:0000256" key="4">
    <source>
        <dbReference type="PIRSR" id="PIRSR000005-1"/>
    </source>
</evidence>
<feature type="binding site" description="axial binding residue" evidence="5">
    <location>
        <position position="50"/>
    </location>
    <ligand>
        <name>heme c</name>
        <dbReference type="ChEBI" id="CHEBI:61717"/>
        <label>1</label>
    </ligand>
    <ligandPart>
        <name>Fe</name>
        <dbReference type="ChEBI" id="CHEBI:18248"/>
    </ligandPart>
</feature>
<proteinExistence type="predicted"/>
<evidence type="ECO:0000313" key="11">
    <source>
        <dbReference type="Proteomes" id="UP000185680"/>
    </source>
</evidence>
<evidence type="ECO:0000313" key="10">
    <source>
        <dbReference type="Proteomes" id="UP000185657"/>
    </source>
</evidence>
<dbReference type="PIRSF" id="PIRSF000005">
    <property type="entry name" value="Cytochrome_c4"/>
    <property type="match status" value="1"/>
</dbReference>
<accession>A0A167IZJ5</accession>
<feature type="domain" description="Cytochrome c" evidence="7">
    <location>
        <begin position="127"/>
        <end position="217"/>
    </location>
</feature>
<dbReference type="SUPFAM" id="SSF46626">
    <property type="entry name" value="Cytochrome c"/>
    <property type="match status" value="2"/>
</dbReference>
<evidence type="ECO:0000259" key="7">
    <source>
        <dbReference type="PROSITE" id="PS51007"/>
    </source>
</evidence>
<dbReference type="InterPro" id="IPR009056">
    <property type="entry name" value="Cyt_c-like_dom"/>
</dbReference>
<dbReference type="Proteomes" id="UP000185657">
    <property type="component" value="Unassembled WGS sequence"/>
</dbReference>
<feature type="binding site" description="axial binding residue" evidence="5">
    <location>
        <position position="152"/>
    </location>
    <ligand>
        <name>heme c</name>
        <dbReference type="ChEBI" id="CHEBI:61717"/>
        <label>2</label>
    </ligand>
    <ligandPart>
        <name>Fe</name>
        <dbReference type="ChEBI" id="CHEBI:18248"/>
    </ligandPart>
</feature>
<dbReference type="RefSeq" id="WP_066085112.1">
    <property type="nucleotide sequence ID" value="NZ_CP017476.1"/>
</dbReference>
<sequence>MSFYSFVTGVGCSWLGAAALSMACAQAAEVEPHRVPDNLGQRLMACTLCHGKEGRATNTGFFPRIAGKPEGYLYHQLRHFREGRRNNAGMTALLDTLSDAYLRDIAQHFASLDLPYPPPQPSDASAPLLAQGEALVKRGDAARDVPACVACHGAAMTGVRPNVPGLLGLPRDYLIGQLGGWQTGLRKAFKPDCMAHIAQKLEPTDISAVSAWLAAQPLPLDPHPIAAAVEPMPLKCGYAPEVKP</sequence>
<feature type="binding site" description="covalent" evidence="4">
    <location>
        <position position="148"/>
    </location>
    <ligand>
        <name>heme c</name>
        <dbReference type="ChEBI" id="CHEBI:61717"/>
        <label>2</label>
    </ligand>
</feature>
<evidence type="ECO:0000256" key="6">
    <source>
        <dbReference type="SAM" id="SignalP"/>
    </source>
</evidence>
<dbReference type="Proteomes" id="UP000185680">
    <property type="component" value="Chromosome"/>
</dbReference>
<reference evidence="9 10" key="1">
    <citation type="submission" date="2016-02" db="EMBL/GenBank/DDBJ databases">
        <title>Draft genome sequence of Hydrogenophaga sp. LPB0072.</title>
        <authorList>
            <person name="Shin S.-K."/>
            <person name="Yi H."/>
        </authorList>
    </citation>
    <scope>NUCLEOTIDE SEQUENCE [LARGE SCALE GENOMIC DNA]</scope>
    <source>
        <strain evidence="9 10">LPB0072</strain>
    </source>
</reference>